<accession>A0ACB9GN39</accession>
<protein>
    <submittedName>
        <fullName evidence="1">Uncharacterized protein</fullName>
    </submittedName>
</protein>
<evidence type="ECO:0000313" key="2">
    <source>
        <dbReference type="Proteomes" id="UP001056120"/>
    </source>
</evidence>
<name>A0ACB9GN39_9ASTR</name>
<gene>
    <name evidence="1" type="ORF">L1987_44159</name>
</gene>
<organism evidence="1 2">
    <name type="scientific">Smallanthus sonchifolius</name>
    <dbReference type="NCBI Taxonomy" id="185202"/>
    <lineage>
        <taxon>Eukaryota</taxon>
        <taxon>Viridiplantae</taxon>
        <taxon>Streptophyta</taxon>
        <taxon>Embryophyta</taxon>
        <taxon>Tracheophyta</taxon>
        <taxon>Spermatophyta</taxon>
        <taxon>Magnoliopsida</taxon>
        <taxon>eudicotyledons</taxon>
        <taxon>Gunneridae</taxon>
        <taxon>Pentapetalae</taxon>
        <taxon>asterids</taxon>
        <taxon>campanulids</taxon>
        <taxon>Asterales</taxon>
        <taxon>Asteraceae</taxon>
        <taxon>Asteroideae</taxon>
        <taxon>Heliantheae alliance</taxon>
        <taxon>Millerieae</taxon>
        <taxon>Smallanthus</taxon>
    </lineage>
</organism>
<reference evidence="1 2" key="2">
    <citation type="journal article" date="2022" name="Mol. Ecol. Resour.">
        <title>The genomes of chicory, endive, great burdock and yacon provide insights into Asteraceae paleo-polyploidization history and plant inulin production.</title>
        <authorList>
            <person name="Fan W."/>
            <person name="Wang S."/>
            <person name="Wang H."/>
            <person name="Wang A."/>
            <person name="Jiang F."/>
            <person name="Liu H."/>
            <person name="Zhao H."/>
            <person name="Xu D."/>
            <person name="Zhang Y."/>
        </authorList>
    </citation>
    <scope>NUCLEOTIDE SEQUENCE [LARGE SCALE GENOMIC DNA]</scope>
    <source>
        <strain evidence="2">cv. Yunnan</strain>
        <tissue evidence="1">Leaves</tissue>
    </source>
</reference>
<dbReference type="Proteomes" id="UP001056120">
    <property type="component" value="Linkage Group LG14"/>
</dbReference>
<reference evidence="2" key="1">
    <citation type="journal article" date="2022" name="Mol. Ecol. Resour.">
        <title>The genomes of chicory, endive, great burdock and yacon provide insights into Asteraceae palaeo-polyploidization history and plant inulin production.</title>
        <authorList>
            <person name="Fan W."/>
            <person name="Wang S."/>
            <person name="Wang H."/>
            <person name="Wang A."/>
            <person name="Jiang F."/>
            <person name="Liu H."/>
            <person name="Zhao H."/>
            <person name="Xu D."/>
            <person name="Zhang Y."/>
        </authorList>
    </citation>
    <scope>NUCLEOTIDE SEQUENCE [LARGE SCALE GENOMIC DNA]</scope>
    <source>
        <strain evidence="2">cv. Yunnan</strain>
    </source>
</reference>
<sequence>MAFYHNCKDVHNLQTETIKQQYNLDLSLNQDNLYLYIGTNPANENFAFIEENSLSPSPKAVHQRDAYLLHFWLKLMTAGTEFSPYAMLESGFNKDNISTGEDVISQNSDHLKQMRYCLTTTIADESSSAIENVRTLSKKDMKTSLKYQNRCRRL</sequence>
<comment type="caution">
    <text evidence="1">The sequence shown here is derived from an EMBL/GenBank/DDBJ whole genome shotgun (WGS) entry which is preliminary data.</text>
</comment>
<evidence type="ECO:0000313" key="1">
    <source>
        <dbReference type="EMBL" id="KAI3785049.1"/>
    </source>
</evidence>
<keyword evidence="2" id="KW-1185">Reference proteome</keyword>
<dbReference type="EMBL" id="CM042031">
    <property type="protein sequence ID" value="KAI3785049.1"/>
    <property type="molecule type" value="Genomic_DNA"/>
</dbReference>
<proteinExistence type="predicted"/>